<dbReference type="EC" id="1.8.1.4" evidence="3 16"/>
<evidence type="ECO:0000256" key="7">
    <source>
        <dbReference type="ARBA" id="ARBA00022827"/>
    </source>
</evidence>
<dbReference type="PANTHER" id="PTHR22912:SF217">
    <property type="entry name" value="DIHYDROLIPOYL DEHYDROGENASE"/>
    <property type="match status" value="1"/>
</dbReference>
<keyword evidence="8 16" id="KW-0560">Oxidoreductase</keyword>
<keyword evidence="6 16" id="KW-0285">Flavoprotein</keyword>
<dbReference type="GO" id="GO:0004148">
    <property type="term" value="F:dihydrolipoyl dehydrogenase (NADH) activity"/>
    <property type="evidence" value="ECO:0007669"/>
    <property type="project" value="UniProtKB-EC"/>
</dbReference>
<dbReference type="PRINTS" id="PR00411">
    <property type="entry name" value="PNDRDTASEI"/>
</dbReference>
<evidence type="ECO:0000256" key="13">
    <source>
        <dbReference type="PIRSR" id="PIRSR000350-2"/>
    </source>
</evidence>
<dbReference type="GO" id="GO:0005737">
    <property type="term" value="C:cytoplasm"/>
    <property type="evidence" value="ECO:0007669"/>
    <property type="project" value="UniProtKB-SubCell"/>
</dbReference>
<dbReference type="FunFam" id="3.30.390.30:FF:000001">
    <property type="entry name" value="Dihydrolipoyl dehydrogenase"/>
    <property type="match status" value="1"/>
</dbReference>
<evidence type="ECO:0000256" key="8">
    <source>
        <dbReference type="ARBA" id="ARBA00023002"/>
    </source>
</evidence>
<accession>M8DGG6</accession>
<dbReference type="InterPro" id="IPR050151">
    <property type="entry name" value="Class-I_Pyr_Nuc-Dis_Oxidored"/>
</dbReference>
<reference evidence="19 20" key="1">
    <citation type="submission" date="2013-03" db="EMBL/GenBank/DDBJ databases">
        <title>Assembly of a new bacterial strain Brevibacillus borstelensis AK1.</title>
        <authorList>
            <person name="Rajan I."/>
            <person name="PoliReddy D."/>
            <person name="Sugumar T."/>
            <person name="Rathinam K."/>
            <person name="Alqarawi S."/>
            <person name="Khalil A.B."/>
            <person name="Sivakumar N."/>
        </authorList>
    </citation>
    <scope>NUCLEOTIDE SEQUENCE [LARGE SCALE GENOMIC DNA]</scope>
    <source>
        <strain evidence="19 20">AK1</strain>
    </source>
</reference>
<proteinExistence type="inferred from homology"/>
<dbReference type="InterPro" id="IPR023753">
    <property type="entry name" value="FAD/NAD-binding_dom"/>
</dbReference>
<keyword evidence="14" id="KW-0547">Nucleotide-binding</keyword>
<comment type="cofactor">
    <cofactor evidence="14 16">
        <name>FAD</name>
        <dbReference type="ChEBI" id="CHEBI:57692"/>
    </cofactor>
    <text evidence="14 16">Binds 1 FAD per subunit.</text>
</comment>
<dbReference type="SUPFAM" id="SSF51905">
    <property type="entry name" value="FAD/NAD(P)-binding domain"/>
    <property type="match status" value="1"/>
</dbReference>
<feature type="binding site" evidence="14">
    <location>
        <begin position="136"/>
        <end position="138"/>
    </location>
    <ligand>
        <name>FAD</name>
        <dbReference type="ChEBI" id="CHEBI:57692"/>
    </ligand>
</feature>
<comment type="similarity">
    <text evidence="2 16">Belongs to the class-I pyridine nucleotide-disulfide oxidoreductase family.</text>
</comment>
<evidence type="ECO:0000256" key="2">
    <source>
        <dbReference type="ARBA" id="ARBA00007532"/>
    </source>
</evidence>
<dbReference type="NCBIfam" id="TIGR01350">
    <property type="entry name" value="lipoamide_DH"/>
    <property type="match status" value="1"/>
</dbReference>
<dbReference type="GO" id="GO:0006103">
    <property type="term" value="P:2-oxoglutarate metabolic process"/>
    <property type="evidence" value="ECO:0007669"/>
    <property type="project" value="TreeGrafter"/>
</dbReference>
<dbReference type="InterPro" id="IPR012999">
    <property type="entry name" value="Pyr_OxRdtase_I_AS"/>
</dbReference>
<feature type="binding site" evidence="14">
    <location>
        <begin position="307"/>
        <end position="310"/>
    </location>
    <ligand>
        <name>FAD</name>
        <dbReference type="ChEBI" id="CHEBI:57692"/>
    </ligand>
</feature>
<feature type="binding site" evidence="14">
    <location>
        <position position="261"/>
    </location>
    <ligand>
        <name>NAD(+)</name>
        <dbReference type="ChEBI" id="CHEBI:57540"/>
    </ligand>
</feature>
<comment type="miscellaneous">
    <text evidence="16">The active site is a redox-active disulfide bond.</text>
</comment>
<evidence type="ECO:0000259" key="17">
    <source>
        <dbReference type="Pfam" id="PF02852"/>
    </source>
</evidence>
<feature type="binding site" evidence="14">
    <location>
        <begin position="173"/>
        <end position="180"/>
    </location>
    <ligand>
        <name>NAD(+)</name>
        <dbReference type="ChEBI" id="CHEBI:57540"/>
    </ligand>
</feature>
<dbReference type="STRING" id="1300222.I532_12889"/>
<evidence type="ECO:0000313" key="20">
    <source>
        <dbReference type="Proteomes" id="UP000012081"/>
    </source>
</evidence>
<feature type="binding site" evidence="14">
    <location>
        <position position="196"/>
    </location>
    <ligand>
        <name>NAD(+)</name>
        <dbReference type="ChEBI" id="CHEBI:57540"/>
    </ligand>
</feature>
<feature type="domain" description="Pyridine nucleotide-disulphide oxidoreductase dimerisation" evidence="17">
    <location>
        <begin position="336"/>
        <end position="445"/>
    </location>
</feature>
<dbReference type="OrthoDB" id="9800167at2"/>
<evidence type="ECO:0000256" key="4">
    <source>
        <dbReference type="ARBA" id="ARBA00016961"/>
    </source>
</evidence>
<keyword evidence="10" id="KW-1015">Disulfide bond</keyword>
<evidence type="ECO:0000256" key="15">
    <source>
        <dbReference type="PIRSR" id="PIRSR000350-4"/>
    </source>
</evidence>
<protein>
    <recommendedName>
        <fullName evidence="4 16">Dihydrolipoyl dehydrogenase</fullName>
        <ecNumber evidence="3 16">1.8.1.4</ecNumber>
    </recommendedName>
</protein>
<dbReference type="GO" id="GO:0050660">
    <property type="term" value="F:flavin adenine dinucleotide binding"/>
    <property type="evidence" value="ECO:0007669"/>
    <property type="project" value="InterPro"/>
</dbReference>
<evidence type="ECO:0000259" key="18">
    <source>
        <dbReference type="Pfam" id="PF07992"/>
    </source>
</evidence>
<dbReference type="InterPro" id="IPR036188">
    <property type="entry name" value="FAD/NAD-bd_sf"/>
</dbReference>
<feature type="disulfide bond" description="Redox-active" evidence="15">
    <location>
        <begin position="40"/>
        <end position="45"/>
    </location>
</feature>
<dbReference type="Gene3D" id="3.50.50.60">
    <property type="entry name" value="FAD/NAD(P)-binding domain"/>
    <property type="match status" value="2"/>
</dbReference>
<dbReference type="Pfam" id="PF02852">
    <property type="entry name" value="Pyr_redox_dim"/>
    <property type="match status" value="1"/>
</dbReference>
<dbReference type="AlphaFoldDB" id="M8DGG6"/>
<name>M8DGG6_9BACL</name>
<dbReference type="PROSITE" id="PS00076">
    <property type="entry name" value="PYRIDINE_REDOX_1"/>
    <property type="match status" value="1"/>
</dbReference>
<comment type="caution">
    <text evidence="19">The sequence shown here is derived from an EMBL/GenBank/DDBJ whole genome shotgun (WGS) entry which is preliminary data.</text>
</comment>
<comment type="subcellular location">
    <subcellularLocation>
        <location evidence="1">Cytoplasm</location>
    </subcellularLocation>
</comment>
<dbReference type="EMBL" id="APBN01000004">
    <property type="protein sequence ID" value="EMT52553.1"/>
    <property type="molecule type" value="Genomic_DNA"/>
</dbReference>
<gene>
    <name evidence="19" type="ORF">I532_12889</name>
</gene>
<dbReference type="InterPro" id="IPR016156">
    <property type="entry name" value="FAD/NAD-linked_Rdtase_dimer_sf"/>
</dbReference>
<evidence type="ECO:0000256" key="12">
    <source>
        <dbReference type="ARBA" id="ARBA00049187"/>
    </source>
</evidence>
<evidence type="ECO:0000256" key="10">
    <source>
        <dbReference type="ARBA" id="ARBA00023157"/>
    </source>
</evidence>
<evidence type="ECO:0000256" key="14">
    <source>
        <dbReference type="PIRSR" id="PIRSR000350-3"/>
    </source>
</evidence>
<evidence type="ECO:0000256" key="16">
    <source>
        <dbReference type="RuleBase" id="RU003692"/>
    </source>
</evidence>
<evidence type="ECO:0000313" key="19">
    <source>
        <dbReference type="EMBL" id="EMT52553.1"/>
    </source>
</evidence>
<dbReference type="InterPro" id="IPR001100">
    <property type="entry name" value="Pyr_nuc-diS_OxRdtase"/>
</dbReference>
<sequence length="456" mass="48222">MKKRLIVIGGGPGGYTAALRAGQLGADVTLIEKGQLGGTCLNVGCIPTKSLLESSHIWAKSSQWFPENKAGEVPWPSILERKEKAVMQLRKGVEGLLRKGQIRVVKGTASLAGEKRVAVAGEEQLLLEADAIILATGSRPVVPPIEGIDLPGVVTSDELLSVAELPKRLAIIGGGVIGVEFATAFSELGVDVHVIEAAERIMPNMDPQLSRQLKELLERQGIAFCLGQKVVKIIKKETEGLELQLSEGKSVQADLVLAAVGRAAVLEPLGLDKAGIRVVNGKIKADAYQQTNQPGIYAIGDCASPIMLAHVAMAEGRVAAEHALGFPTQPVNFDLVPHCVYSHPEAAMAGLTAEEARNRGFDVQEGVFPLMASGRALVGGETDGFLKVVADRKYGRLLGIHLLAPHATEMIAEASLGLTLEATLDELVKTIHPHPTVAEGIQEAAMSIMGQAIHLS</sequence>
<keyword evidence="20" id="KW-1185">Reference proteome</keyword>
<keyword evidence="9 14" id="KW-0520">NAD</keyword>
<evidence type="ECO:0000256" key="9">
    <source>
        <dbReference type="ARBA" id="ARBA00023027"/>
    </source>
</evidence>
<keyword evidence="11 16" id="KW-0676">Redox-active center</keyword>
<evidence type="ECO:0000256" key="1">
    <source>
        <dbReference type="ARBA" id="ARBA00004496"/>
    </source>
</evidence>
<keyword evidence="5" id="KW-0963">Cytoplasm</keyword>
<dbReference type="Proteomes" id="UP000012081">
    <property type="component" value="Unassembled WGS sequence"/>
</dbReference>
<dbReference type="PIRSF" id="PIRSF000350">
    <property type="entry name" value="Mercury_reductase_MerA"/>
    <property type="match status" value="1"/>
</dbReference>
<dbReference type="RefSeq" id="WP_003388692.1">
    <property type="nucleotide sequence ID" value="NZ_APBN01000004.1"/>
</dbReference>
<feature type="binding site" evidence="14">
    <location>
        <position position="301"/>
    </location>
    <ligand>
        <name>FAD</name>
        <dbReference type="ChEBI" id="CHEBI:57692"/>
    </ligand>
</feature>
<dbReference type="InterPro" id="IPR004099">
    <property type="entry name" value="Pyr_nucl-diS_OxRdtase_dimer"/>
</dbReference>
<dbReference type="Gene3D" id="3.30.390.30">
    <property type="match status" value="1"/>
</dbReference>
<dbReference type="Pfam" id="PF07992">
    <property type="entry name" value="Pyr_redox_2"/>
    <property type="match status" value="1"/>
</dbReference>
<dbReference type="PRINTS" id="PR00368">
    <property type="entry name" value="FADPNR"/>
</dbReference>
<dbReference type="PATRIC" id="fig|1300222.3.peg.2695"/>
<dbReference type="SUPFAM" id="SSF55424">
    <property type="entry name" value="FAD/NAD-linked reductases, dimerisation (C-terminal) domain"/>
    <property type="match status" value="1"/>
</dbReference>
<dbReference type="PANTHER" id="PTHR22912">
    <property type="entry name" value="DISULFIDE OXIDOREDUCTASE"/>
    <property type="match status" value="1"/>
</dbReference>
<evidence type="ECO:0000256" key="3">
    <source>
        <dbReference type="ARBA" id="ARBA00012608"/>
    </source>
</evidence>
<organism evidence="19 20">
    <name type="scientific">Brevibacillus borstelensis AK1</name>
    <dbReference type="NCBI Taxonomy" id="1300222"/>
    <lineage>
        <taxon>Bacteria</taxon>
        <taxon>Bacillati</taxon>
        <taxon>Bacillota</taxon>
        <taxon>Bacilli</taxon>
        <taxon>Bacillales</taxon>
        <taxon>Paenibacillaceae</taxon>
        <taxon>Brevibacillus</taxon>
    </lineage>
</organism>
<evidence type="ECO:0000256" key="5">
    <source>
        <dbReference type="ARBA" id="ARBA00022490"/>
    </source>
</evidence>
<comment type="catalytic activity">
    <reaction evidence="12 16">
        <text>N(6)-[(R)-dihydrolipoyl]-L-lysyl-[protein] + NAD(+) = N(6)-[(R)-lipoyl]-L-lysyl-[protein] + NADH + H(+)</text>
        <dbReference type="Rhea" id="RHEA:15045"/>
        <dbReference type="Rhea" id="RHEA-COMP:10474"/>
        <dbReference type="Rhea" id="RHEA-COMP:10475"/>
        <dbReference type="ChEBI" id="CHEBI:15378"/>
        <dbReference type="ChEBI" id="CHEBI:57540"/>
        <dbReference type="ChEBI" id="CHEBI:57945"/>
        <dbReference type="ChEBI" id="CHEBI:83099"/>
        <dbReference type="ChEBI" id="CHEBI:83100"/>
        <dbReference type="EC" id="1.8.1.4"/>
    </reaction>
</comment>
<feature type="domain" description="FAD/NAD(P)-binding" evidence="18">
    <location>
        <begin position="4"/>
        <end position="316"/>
    </location>
</feature>
<feature type="active site" description="Proton acceptor" evidence="13">
    <location>
        <position position="434"/>
    </location>
</feature>
<keyword evidence="7 14" id="KW-0274">FAD</keyword>
<evidence type="ECO:0000256" key="11">
    <source>
        <dbReference type="ARBA" id="ARBA00023284"/>
    </source>
</evidence>
<feature type="binding site" evidence="14">
    <location>
        <position position="49"/>
    </location>
    <ligand>
        <name>FAD</name>
        <dbReference type="ChEBI" id="CHEBI:57692"/>
    </ligand>
</feature>
<evidence type="ECO:0000256" key="6">
    <source>
        <dbReference type="ARBA" id="ARBA00022630"/>
    </source>
</evidence>
<dbReference type="InterPro" id="IPR006258">
    <property type="entry name" value="Lipoamide_DH"/>
</dbReference>